<keyword evidence="5" id="KW-0029">Amino-acid transport</keyword>
<dbReference type="PANTHER" id="PTHR11795">
    <property type="entry name" value="BRANCHED-CHAIN AMINO ACID TRANSPORT SYSTEM PERMEASE PROTEIN LIVH"/>
    <property type="match status" value="1"/>
</dbReference>
<comment type="caution">
    <text evidence="10">The sequence shown here is derived from an EMBL/GenBank/DDBJ whole genome shotgun (WGS) entry which is preliminary data.</text>
</comment>
<dbReference type="PANTHER" id="PTHR11795:SF449">
    <property type="entry name" value="BRANCHED-CHAIN AMINO ACID TRANSPORT PERMEASE PROTEIN LIVH-RELATED"/>
    <property type="match status" value="1"/>
</dbReference>
<evidence type="ECO:0000313" key="11">
    <source>
        <dbReference type="Proteomes" id="UP000053695"/>
    </source>
</evidence>
<name>N6V3E7_9EURY</name>
<protein>
    <submittedName>
        <fullName evidence="10">Inner-membrane translocator</fullName>
    </submittedName>
</protein>
<dbReference type="InterPro" id="IPR052157">
    <property type="entry name" value="BCAA_transport_permease"/>
</dbReference>
<keyword evidence="6 9" id="KW-1133">Transmembrane helix</keyword>
<feature type="transmembrane region" description="Helical" evidence="9">
    <location>
        <begin position="215"/>
        <end position="233"/>
    </location>
</feature>
<dbReference type="Pfam" id="PF02653">
    <property type="entry name" value="BPD_transp_2"/>
    <property type="match status" value="1"/>
</dbReference>
<feature type="transmembrane region" description="Helical" evidence="9">
    <location>
        <begin position="138"/>
        <end position="158"/>
    </location>
</feature>
<accession>N6V3E7</accession>
<dbReference type="RefSeq" id="WP_004589774.1">
    <property type="nucleotide sequence ID" value="NZ_APMM01000002.1"/>
</dbReference>
<feature type="transmembrane region" description="Helical" evidence="9">
    <location>
        <begin position="58"/>
        <end position="78"/>
    </location>
</feature>
<keyword evidence="2" id="KW-0813">Transport</keyword>
<evidence type="ECO:0000256" key="8">
    <source>
        <dbReference type="ARBA" id="ARBA00037998"/>
    </source>
</evidence>
<proteinExistence type="inferred from homology"/>
<evidence type="ECO:0000313" key="10">
    <source>
        <dbReference type="EMBL" id="ENN96788.1"/>
    </source>
</evidence>
<evidence type="ECO:0000256" key="2">
    <source>
        <dbReference type="ARBA" id="ARBA00022448"/>
    </source>
</evidence>
<evidence type="ECO:0000256" key="1">
    <source>
        <dbReference type="ARBA" id="ARBA00004651"/>
    </source>
</evidence>
<keyword evidence="4 9" id="KW-0812">Transmembrane</keyword>
<dbReference type="InterPro" id="IPR001851">
    <property type="entry name" value="ABC_transp_permease"/>
</dbReference>
<keyword evidence="3" id="KW-1003">Cell membrane</keyword>
<feature type="transmembrane region" description="Helical" evidence="9">
    <location>
        <begin position="90"/>
        <end position="109"/>
    </location>
</feature>
<evidence type="ECO:0000256" key="7">
    <source>
        <dbReference type="ARBA" id="ARBA00023136"/>
    </source>
</evidence>
<dbReference type="Proteomes" id="UP000053695">
    <property type="component" value="Unassembled WGS sequence"/>
</dbReference>
<feature type="transmembrane region" description="Helical" evidence="9">
    <location>
        <begin position="245"/>
        <end position="265"/>
    </location>
</feature>
<feature type="transmembrane region" description="Helical" evidence="9">
    <location>
        <begin position="6"/>
        <end position="25"/>
    </location>
</feature>
<dbReference type="CDD" id="cd06582">
    <property type="entry name" value="TM_PBP1_LivH_like"/>
    <property type="match status" value="1"/>
</dbReference>
<dbReference type="GO" id="GO:0006865">
    <property type="term" value="P:amino acid transport"/>
    <property type="evidence" value="ECO:0007669"/>
    <property type="project" value="UniProtKB-KW"/>
</dbReference>
<evidence type="ECO:0000256" key="9">
    <source>
        <dbReference type="SAM" id="Phobius"/>
    </source>
</evidence>
<dbReference type="EMBL" id="APMM01000002">
    <property type="protein sequence ID" value="ENN96788.1"/>
    <property type="molecule type" value="Genomic_DNA"/>
</dbReference>
<dbReference type="STRING" id="1069083.GCA_000371805_00688"/>
<keyword evidence="7 9" id="KW-0472">Membrane</keyword>
<dbReference type="OrthoDB" id="43815at2157"/>
<feature type="transmembrane region" description="Helical" evidence="9">
    <location>
        <begin position="271"/>
        <end position="291"/>
    </location>
</feature>
<feature type="transmembrane region" description="Helical" evidence="9">
    <location>
        <begin position="189"/>
        <end position="209"/>
    </location>
</feature>
<dbReference type="GO" id="GO:0022857">
    <property type="term" value="F:transmembrane transporter activity"/>
    <property type="evidence" value="ECO:0007669"/>
    <property type="project" value="InterPro"/>
</dbReference>
<evidence type="ECO:0000256" key="3">
    <source>
        <dbReference type="ARBA" id="ARBA00022475"/>
    </source>
</evidence>
<evidence type="ECO:0000256" key="5">
    <source>
        <dbReference type="ARBA" id="ARBA00022970"/>
    </source>
</evidence>
<evidence type="ECO:0000256" key="4">
    <source>
        <dbReference type="ARBA" id="ARBA00022692"/>
    </source>
</evidence>
<organism evidence="10 11">
    <name type="scientific">Methanocaldococcus villosus KIN24-T80</name>
    <dbReference type="NCBI Taxonomy" id="1069083"/>
    <lineage>
        <taxon>Archaea</taxon>
        <taxon>Methanobacteriati</taxon>
        <taxon>Methanobacteriota</taxon>
        <taxon>Methanomada group</taxon>
        <taxon>Methanococci</taxon>
        <taxon>Methanococcales</taxon>
        <taxon>Methanocaldococcaceae</taxon>
        <taxon>Methanocaldococcus</taxon>
    </lineage>
</organism>
<comment type="similarity">
    <text evidence="8">Belongs to the binding-protein-dependent transport system permease family. LivHM subfamily.</text>
</comment>
<evidence type="ECO:0000256" key="6">
    <source>
        <dbReference type="ARBA" id="ARBA00022989"/>
    </source>
</evidence>
<dbReference type="AlphaFoldDB" id="N6V3E7"/>
<gene>
    <name evidence="10" type="ORF">J422_00461</name>
</gene>
<dbReference type="PATRIC" id="fig|1069083.5.peg.89"/>
<reference evidence="10 11" key="1">
    <citation type="journal article" date="2013" name="Genome Announc.">
        <title>Draft Genome Sequence of a Highly Flagellated, Fast-Swimming Archaeon, Methanocaldococcus villosus Strain KIN24-T80 (DSM 22612).</title>
        <authorList>
            <person name="Thennarasu S."/>
            <person name="Polireddy D."/>
            <person name="Antony A."/>
            <person name="Yada M.R."/>
            <person name="Algarawi S."/>
            <person name="Sivakumar N."/>
        </authorList>
    </citation>
    <scope>NUCLEOTIDE SEQUENCE [LARGE SCALE GENOMIC DNA]</scope>
    <source>
        <strain evidence="10 11">KIN24-T80</strain>
    </source>
</reference>
<comment type="subcellular location">
    <subcellularLocation>
        <location evidence="1">Cell membrane</location>
        <topology evidence="1">Multi-pass membrane protein</topology>
    </subcellularLocation>
</comment>
<sequence length="302" mass="32248">MIIEGAIIYANILALLALGLTLTYITTNVPNFAQGSFAVVCSYVALTLKELFKIHPYISLPILFIVGAFVGLITYLLLKPLIKRGASIEMLMIATLAIDVIIFGTLGAYSEILSPIINSTAAKFIFSNIDFSFFGFKGVFLVSTIVVVLLLTLLYIMLYKTKFGVALRASMENPSLAQAMGIDVEKTRLFSWLISGGLAGIAGGLLPFVEEIVPGTGGFIIISIFAASIVGGLRHISGAILGGYIIGLSETLVTYGLSLILGAGFLVYGKVISLIIMIATLLLAPEGITGIDWKKVRKRLEG</sequence>
<dbReference type="GO" id="GO:0005886">
    <property type="term" value="C:plasma membrane"/>
    <property type="evidence" value="ECO:0007669"/>
    <property type="project" value="UniProtKB-SubCell"/>
</dbReference>
<keyword evidence="11" id="KW-1185">Reference proteome</keyword>